<dbReference type="PANTHER" id="PTHR13318">
    <property type="entry name" value="PARTNER OF PAIRED, ISOFORM B-RELATED"/>
    <property type="match status" value="1"/>
</dbReference>
<evidence type="ECO:0000259" key="1">
    <source>
        <dbReference type="Pfam" id="PF25372"/>
    </source>
</evidence>
<gene>
    <name evidence="2" type="ORF">Pfra01_001825800</name>
</gene>
<dbReference type="InterPro" id="IPR032675">
    <property type="entry name" value="LRR_dom_sf"/>
</dbReference>
<name>A0A9W6XXC2_9STRA</name>
<dbReference type="SUPFAM" id="SSF52047">
    <property type="entry name" value="RNI-like"/>
    <property type="match status" value="1"/>
</dbReference>
<keyword evidence="3" id="KW-1185">Reference proteome</keyword>
<dbReference type="Proteomes" id="UP001165121">
    <property type="component" value="Unassembled WGS sequence"/>
</dbReference>
<dbReference type="Pfam" id="PF25372">
    <property type="entry name" value="DUF7885"/>
    <property type="match status" value="1"/>
</dbReference>
<evidence type="ECO:0000313" key="2">
    <source>
        <dbReference type="EMBL" id="GMF47894.1"/>
    </source>
</evidence>
<dbReference type="InterPro" id="IPR001611">
    <property type="entry name" value="Leu-rich_rpt"/>
</dbReference>
<dbReference type="AlphaFoldDB" id="A0A9W6XXC2"/>
<dbReference type="Gene3D" id="3.80.10.10">
    <property type="entry name" value="Ribonuclease Inhibitor"/>
    <property type="match status" value="3"/>
</dbReference>
<protein>
    <submittedName>
        <fullName evidence="2">Unnamed protein product</fullName>
    </submittedName>
</protein>
<evidence type="ECO:0000313" key="3">
    <source>
        <dbReference type="Proteomes" id="UP001165121"/>
    </source>
</evidence>
<accession>A0A9W6XXC2</accession>
<dbReference type="GO" id="GO:0031146">
    <property type="term" value="P:SCF-dependent proteasomal ubiquitin-dependent protein catabolic process"/>
    <property type="evidence" value="ECO:0007669"/>
    <property type="project" value="TreeGrafter"/>
</dbReference>
<dbReference type="InterPro" id="IPR006553">
    <property type="entry name" value="Leu-rich_rpt_Cys-con_subtyp"/>
</dbReference>
<dbReference type="OrthoDB" id="423607at2759"/>
<dbReference type="Pfam" id="PF13516">
    <property type="entry name" value="LRR_6"/>
    <property type="match status" value="1"/>
</dbReference>
<dbReference type="EMBL" id="BSXT01002239">
    <property type="protein sequence ID" value="GMF47894.1"/>
    <property type="molecule type" value="Genomic_DNA"/>
</dbReference>
<dbReference type="InterPro" id="IPR057207">
    <property type="entry name" value="FBXL15_LRR"/>
</dbReference>
<feature type="domain" description="F-box/LRR-repeat protein 15-like leucin rich repeat" evidence="1">
    <location>
        <begin position="33"/>
        <end position="129"/>
    </location>
</feature>
<reference evidence="2" key="1">
    <citation type="submission" date="2023-04" db="EMBL/GenBank/DDBJ databases">
        <title>Phytophthora fragariaefolia NBRC 109709.</title>
        <authorList>
            <person name="Ichikawa N."/>
            <person name="Sato H."/>
            <person name="Tonouchi N."/>
        </authorList>
    </citation>
    <scope>NUCLEOTIDE SEQUENCE</scope>
    <source>
        <strain evidence="2">NBRC 109709</strain>
    </source>
</reference>
<comment type="caution">
    <text evidence="2">The sequence shown here is derived from an EMBL/GenBank/DDBJ whole genome shotgun (WGS) entry which is preliminary data.</text>
</comment>
<dbReference type="SMART" id="SM00367">
    <property type="entry name" value="LRR_CC"/>
    <property type="match status" value="8"/>
</dbReference>
<sequence>MKREVDLNNFTSVSNNWLIAIASHPAAAGKVPTCHAVTDEGLNTIRRHLSLLQELRLDECHHFSSVVLSKVWKDCKQLHTLSVRGCPGVTDAFLQCVANTHRSSAAYTLRSLDVRQCKNLTSSGISYLASSSIKYMAMHNLAVDDCLSVDNRAFFAFETSLGLRSLRSLSLSGLGIDETAISWIIKGCGASLQRLDVARSKSLSDFALLLMAPLILSPLFVKLNMRECPLITDMGIKNLFSLEVEMLMNTNFDDDDDDTPRIRLASLNLSNCPNIGDESMALVGKHCGNLVKLNLKGLRKVSDSGCGQITDFGIEALASRNFQLKVLLLANTRGISDRTLTALAFTKIPLEIIDLSGNTRITDEGLLALCTNCQQIQELRVKGCDRLSQKVVKRCNDNLLPFTKPFMTASLIKTIATGGGNSAMVLEPLPKVHIELLRLLHEHAYTAVIVVDNDSSSLSTKESWNALARSGVGIAGASTTASFKRALVGLSRKFTVFKANGESSSADKTSPSTWPTIVVQQSKFKVYGEGN</sequence>
<organism evidence="2 3">
    <name type="scientific">Phytophthora fragariaefolia</name>
    <dbReference type="NCBI Taxonomy" id="1490495"/>
    <lineage>
        <taxon>Eukaryota</taxon>
        <taxon>Sar</taxon>
        <taxon>Stramenopiles</taxon>
        <taxon>Oomycota</taxon>
        <taxon>Peronosporomycetes</taxon>
        <taxon>Peronosporales</taxon>
        <taxon>Peronosporaceae</taxon>
        <taxon>Phytophthora</taxon>
    </lineage>
</organism>
<dbReference type="GO" id="GO:0019005">
    <property type="term" value="C:SCF ubiquitin ligase complex"/>
    <property type="evidence" value="ECO:0007669"/>
    <property type="project" value="TreeGrafter"/>
</dbReference>
<proteinExistence type="predicted"/>